<sequence length="290" mass="35332">MYLVAVSGGPDSMYLLHKMIKKYGRKKIVAVCINYNFRHDSKKDFEIVKNFCNERKIIFEGKNYFYNELNLKNLNFENKAREDRFDFFKTIYSKYDAKGIFLAHHKDDWLESAIMQKNQKRIINFFGIKKYNFVNGMKLIRPFVFKYFKSEILKKLEKLKIDYAIDYTNHEPFTYRNKIRLELIEETRKNKNKKIKEFKKINKKILGEEKKAEKEKTKWEQNQYNQEFFKFFNYKNRVVYGLINEKFKNINLSSKKIEQIIKFIESPNRTSNYLLKKDIYLLKNKGKLIF</sequence>
<evidence type="ECO:0000313" key="9">
    <source>
        <dbReference type="EMBL" id="OAB48783.1"/>
    </source>
</evidence>
<dbReference type="AlphaFoldDB" id="A0A168RAJ6"/>
<evidence type="ECO:0000259" key="8">
    <source>
        <dbReference type="Pfam" id="PF01171"/>
    </source>
</evidence>
<proteinExistence type="inferred from homology"/>
<dbReference type="PATRIC" id="fig|29557.3.peg.496"/>
<dbReference type="RefSeq" id="WP_063626273.1">
    <property type="nucleotide sequence ID" value="NZ_LVLH01000040.1"/>
</dbReference>
<dbReference type="SUPFAM" id="SSF52402">
    <property type="entry name" value="Adenine nucleotide alpha hydrolases-like"/>
    <property type="match status" value="1"/>
</dbReference>
<keyword evidence="10" id="KW-1185">Reference proteome</keyword>
<dbReference type="CDD" id="cd01992">
    <property type="entry name" value="TilS_N"/>
    <property type="match status" value="1"/>
</dbReference>
<comment type="catalytic activity">
    <reaction evidence="5 6">
        <text>cytidine(34) in tRNA(Ile2) + L-lysine + ATP = lysidine(34) in tRNA(Ile2) + AMP + diphosphate + H(+)</text>
        <dbReference type="Rhea" id="RHEA:43744"/>
        <dbReference type="Rhea" id="RHEA-COMP:10625"/>
        <dbReference type="Rhea" id="RHEA-COMP:10670"/>
        <dbReference type="ChEBI" id="CHEBI:15378"/>
        <dbReference type="ChEBI" id="CHEBI:30616"/>
        <dbReference type="ChEBI" id="CHEBI:32551"/>
        <dbReference type="ChEBI" id="CHEBI:33019"/>
        <dbReference type="ChEBI" id="CHEBI:82748"/>
        <dbReference type="ChEBI" id="CHEBI:83665"/>
        <dbReference type="ChEBI" id="CHEBI:456215"/>
        <dbReference type="EC" id="6.3.4.19"/>
    </reaction>
</comment>
<feature type="binding site" evidence="6">
    <location>
        <begin position="7"/>
        <end position="12"/>
    </location>
    <ligand>
        <name>ATP</name>
        <dbReference type="ChEBI" id="CHEBI:30616"/>
    </ligand>
</feature>
<keyword evidence="7" id="KW-0175">Coiled coil</keyword>
<evidence type="ECO:0000313" key="10">
    <source>
        <dbReference type="Proteomes" id="UP000076983"/>
    </source>
</evidence>
<accession>A0A168RAJ6</accession>
<dbReference type="NCBIfam" id="TIGR02432">
    <property type="entry name" value="lysidine_TilS_N"/>
    <property type="match status" value="1"/>
</dbReference>
<evidence type="ECO:0000256" key="7">
    <source>
        <dbReference type="SAM" id="Coils"/>
    </source>
</evidence>
<dbReference type="GO" id="GO:0005524">
    <property type="term" value="F:ATP binding"/>
    <property type="evidence" value="ECO:0007669"/>
    <property type="project" value="UniProtKB-UniRule"/>
</dbReference>
<dbReference type="STRING" id="29557.MGALLINA_05000"/>
<dbReference type="EMBL" id="LVLH01000040">
    <property type="protein sequence ID" value="OAB48783.1"/>
    <property type="molecule type" value="Genomic_DNA"/>
</dbReference>
<feature type="coiled-coil region" evidence="7">
    <location>
        <begin position="181"/>
        <end position="222"/>
    </location>
</feature>
<evidence type="ECO:0000256" key="1">
    <source>
        <dbReference type="ARBA" id="ARBA00022598"/>
    </source>
</evidence>
<gene>
    <name evidence="6 9" type="primary">tilS</name>
    <name evidence="9" type="ORF">MGALLINA_05000</name>
</gene>
<dbReference type="PANTHER" id="PTHR43033:SF1">
    <property type="entry name" value="TRNA(ILE)-LYSIDINE SYNTHASE-RELATED"/>
    <property type="match status" value="1"/>
</dbReference>
<keyword evidence="1 6" id="KW-0436">Ligase</keyword>
<evidence type="ECO:0000256" key="2">
    <source>
        <dbReference type="ARBA" id="ARBA00022694"/>
    </source>
</evidence>
<dbReference type="PANTHER" id="PTHR43033">
    <property type="entry name" value="TRNA(ILE)-LYSIDINE SYNTHASE-RELATED"/>
    <property type="match status" value="1"/>
</dbReference>
<reference evidence="9 10" key="1">
    <citation type="submission" date="2016-03" db="EMBL/GenBank/DDBJ databases">
        <title>Genome sequence of Mycoplasma gallinarum strain Mgn_IPT.</title>
        <authorList>
            <person name="Yacoub E."/>
            <person name="Sirand-Pugnet P."/>
            <person name="Barre A."/>
            <person name="Maurier F."/>
            <person name="Blanchard A."/>
            <person name="Ben Abdelmoumen B.M."/>
        </authorList>
    </citation>
    <scope>NUCLEOTIDE SEQUENCE [LARGE SCALE GENOMIC DNA]</scope>
    <source>
        <strain evidence="9 10">Mgn_IPT</strain>
    </source>
</reference>
<evidence type="ECO:0000256" key="6">
    <source>
        <dbReference type="HAMAP-Rule" id="MF_01161"/>
    </source>
</evidence>
<feature type="domain" description="tRNA(Ile)-lysidine/2-thiocytidine synthase N-terminal" evidence="8">
    <location>
        <begin position="2"/>
        <end position="181"/>
    </location>
</feature>
<keyword evidence="4 6" id="KW-0067">ATP-binding</keyword>
<comment type="function">
    <text evidence="6">Ligates lysine onto the cytidine present at position 34 of the AUA codon-specific tRNA(Ile) that contains the anticodon CAU, in an ATP-dependent manner. Cytidine is converted to lysidine, thus changing the amino acid specificity of the tRNA from methionine to isoleucine.</text>
</comment>
<dbReference type="GO" id="GO:0006400">
    <property type="term" value="P:tRNA modification"/>
    <property type="evidence" value="ECO:0007669"/>
    <property type="project" value="UniProtKB-UniRule"/>
</dbReference>
<dbReference type="EC" id="6.3.4.19" evidence="6"/>
<keyword evidence="3 6" id="KW-0547">Nucleotide-binding</keyword>
<keyword evidence="2 6" id="KW-0819">tRNA processing</keyword>
<dbReference type="Pfam" id="PF01171">
    <property type="entry name" value="ATP_bind_3"/>
    <property type="match status" value="1"/>
</dbReference>
<evidence type="ECO:0000256" key="5">
    <source>
        <dbReference type="ARBA" id="ARBA00048539"/>
    </source>
</evidence>
<evidence type="ECO:0000256" key="3">
    <source>
        <dbReference type="ARBA" id="ARBA00022741"/>
    </source>
</evidence>
<dbReference type="Proteomes" id="UP000076983">
    <property type="component" value="Unassembled WGS sequence"/>
</dbReference>
<protein>
    <recommendedName>
        <fullName evidence="6">tRNA(Ile)-lysidine synthase</fullName>
        <ecNumber evidence="6">6.3.4.19</ecNumber>
    </recommendedName>
    <alternativeName>
        <fullName evidence="6">tRNA(Ile)-2-lysyl-cytidine synthase</fullName>
    </alternativeName>
    <alternativeName>
        <fullName evidence="6">tRNA(Ile)-lysidine synthetase</fullName>
    </alternativeName>
</protein>
<comment type="similarity">
    <text evidence="6">Belongs to the tRNA(Ile)-lysidine synthase family.</text>
</comment>
<dbReference type="InterPro" id="IPR012094">
    <property type="entry name" value="tRNA_Ile_lys_synt"/>
</dbReference>
<comment type="caution">
    <text evidence="9">The sequence shown here is derived from an EMBL/GenBank/DDBJ whole genome shotgun (WGS) entry which is preliminary data.</text>
</comment>
<dbReference type="OrthoDB" id="9807403at2"/>
<dbReference type="GO" id="GO:0032267">
    <property type="term" value="F:tRNA(Ile)-lysidine synthase activity"/>
    <property type="evidence" value="ECO:0007669"/>
    <property type="project" value="UniProtKB-EC"/>
</dbReference>
<dbReference type="HAMAP" id="MF_01161">
    <property type="entry name" value="tRNA_Ile_lys_synt"/>
    <property type="match status" value="1"/>
</dbReference>
<dbReference type="InterPro" id="IPR014729">
    <property type="entry name" value="Rossmann-like_a/b/a_fold"/>
</dbReference>
<dbReference type="InterPro" id="IPR011063">
    <property type="entry name" value="TilS/TtcA_N"/>
</dbReference>
<organism evidence="9 10">
    <name type="scientific">Mycoplasmopsis gallinarum</name>
    <dbReference type="NCBI Taxonomy" id="29557"/>
    <lineage>
        <taxon>Bacteria</taxon>
        <taxon>Bacillati</taxon>
        <taxon>Mycoplasmatota</taxon>
        <taxon>Mycoplasmoidales</taxon>
        <taxon>Metamycoplasmataceae</taxon>
        <taxon>Mycoplasmopsis</taxon>
    </lineage>
</organism>
<dbReference type="InterPro" id="IPR012795">
    <property type="entry name" value="tRNA_Ile_lys_synt_N"/>
</dbReference>
<comment type="domain">
    <text evidence="6">The N-terminal region contains the highly conserved SGGXDS motif, predicted to be a P-loop motif involved in ATP binding.</text>
</comment>
<dbReference type="Gene3D" id="3.40.50.620">
    <property type="entry name" value="HUPs"/>
    <property type="match status" value="1"/>
</dbReference>
<comment type="subcellular location">
    <subcellularLocation>
        <location evidence="6">Cytoplasm</location>
    </subcellularLocation>
</comment>
<evidence type="ECO:0000256" key="4">
    <source>
        <dbReference type="ARBA" id="ARBA00022840"/>
    </source>
</evidence>
<name>A0A168RAJ6_9BACT</name>
<keyword evidence="6" id="KW-0963">Cytoplasm</keyword>
<dbReference type="GO" id="GO:0005737">
    <property type="term" value="C:cytoplasm"/>
    <property type="evidence" value="ECO:0007669"/>
    <property type="project" value="UniProtKB-SubCell"/>
</dbReference>